<evidence type="ECO:0000256" key="10">
    <source>
        <dbReference type="ARBA" id="ARBA00022837"/>
    </source>
</evidence>
<dbReference type="GO" id="GO:0007155">
    <property type="term" value="P:cell adhesion"/>
    <property type="evidence" value="ECO:0007669"/>
    <property type="project" value="UniProtKB-KW"/>
</dbReference>
<dbReference type="EMBL" id="JAXCGZ010022652">
    <property type="protein sequence ID" value="KAK7028232.1"/>
    <property type="molecule type" value="Genomic_DNA"/>
</dbReference>
<evidence type="ECO:0000313" key="20">
    <source>
        <dbReference type="Proteomes" id="UP001381693"/>
    </source>
</evidence>
<dbReference type="PROSITE" id="PS00022">
    <property type="entry name" value="EGF_1"/>
    <property type="match status" value="1"/>
</dbReference>
<dbReference type="AlphaFoldDB" id="A0AAN8WKG4"/>
<evidence type="ECO:0000256" key="9">
    <source>
        <dbReference type="ARBA" id="ARBA00022833"/>
    </source>
</evidence>
<evidence type="ECO:0000256" key="13">
    <source>
        <dbReference type="ARBA" id="ARBA00023773"/>
    </source>
</evidence>
<reference evidence="19 20" key="1">
    <citation type="submission" date="2023-11" db="EMBL/GenBank/DDBJ databases">
        <title>Halocaridina rubra genome assembly.</title>
        <authorList>
            <person name="Smith C."/>
        </authorList>
    </citation>
    <scope>NUCLEOTIDE SEQUENCE [LARGE SCALE GENOMIC DNA]</scope>
    <source>
        <strain evidence="19">EP-1</strain>
        <tissue evidence="19">Whole</tissue>
    </source>
</reference>
<keyword evidence="5" id="KW-0645">Protease</keyword>
<keyword evidence="4" id="KW-0272">Extracellular matrix</keyword>
<keyword evidence="8" id="KW-0720">Serine protease</keyword>
<dbReference type="InterPro" id="IPR049419">
    <property type="entry name" value="Reelin_subrepeat-B"/>
</dbReference>
<protein>
    <recommendedName>
        <fullName evidence="14">Reelin</fullName>
    </recommendedName>
</protein>
<evidence type="ECO:0000256" key="16">
    <source>
        <dbReference type="ARBA" id="ARBA00046064"/>
    </source>
</evidence>
<dbReference type="FunFam" id="2.10.25.10:FF:000001">
    <property type="entry name" value="Tenascin C"/>
    <property type="match status" value="1"/>
</dbReference>
<comment type="function">
    <text evidence="16">Extracellular matrix serine protease secreted by pioneer neurons that plays a role in layering of neurons in the cerebral cortex and cerebellum by coordinating cell positioning during neurodevelopment. Regulates microtubule function in neurons and neuronal migration. Binding to the extracellular domains of lipoprotein receptors VLDLR and LRP8/APOER2 induces tyrosine phosphorylation of DAB1 and modulation of TAU phosphorylation. Affects migration of sympathetic preganglionic neurons in the spinal cord, where it seems to act as a barrier to neuronal migration. Enzymatic activity is important for the modulation of cell adhesion.</text>
</comment>
<organism evidence="19 20">
    <name type="scientific">Halocaridina rubra</name>
    <name type="common">Hawaiian red shrimp</name>
    <dbReference type="NCBI Taxonomy" id="373956"/>
    <lineage>
        <taxon>Eukaryota</taxon>
        <taxon>Metazoa</taxon>
        <taxon>Ecdysozoa</taxon>
        <taxon>Arthropoda</taxon>
        <taxon>Crustacea</taxon>
        <taxon>Multicrustacea</taxon>
        <taxon>Malacostraca</taxon>
        <taxon>Eumalacostraca</taxon>
        <taxon>Eucarida</taxon>
        <taxon>Decapoda</taxon>
        <taxon>Pleocyemata</taxon>
        <taxon>Caridea</taxon>
        <taxon>Atyoidea</taxon>
        <taxon>Atyidae</taxon>
        <taxon>Halocaridina</taxon>
    </lineage>
</organism>
<evidence type="ECO:0000256" key="1">
    <source>
        <dbReference type="ARBA" id="ARBA00004498"/>
    </source>
</evidence>
<evidence type="ECO:0000313" key="19">
    <source>
        <dbReference type="EMBL" id="KAK7028232.1"/>
    </source>
</evidence>
<dbReference type="GO" id="GO:0070325">
    <property type="term" value="F:lipoprotein particle receptor binding"/>
    <property type="evidence" value="ECO:0007669"/>
    <property type="project" value="InterPro"/>
</dbReference>
<evidence type="ECO:0000256" key="4">
    <source>
        <dbReference type="ARBA" id="ARBA00022530"/>
    </source>
</evidence>
<dbReference type="Pfam" id="PF21471">
    <property type="entry name" value="Reelin_subrepeat-B"/>
    <property type="match status" value="3"/>
</dbReference>
<keyword evidence="3" id="KW-0964">Secreted</keyword>
<sequence length="503" mass="55874">MGFDISSDRYSILATPVGMSEQSPLPTIAQASDPLVMEKGTRQERENNGEPQYVITRSGRYSIRWHLLRELDYKLYTKPSKEYILIPVLARSPATLFRFWQPRLDDSPPAWSLDDLYIGGSEISAAELMDHFEGEPTISEWLFAPHSENKKDYCSADTNGSLVWGAASPGHRAITTQELIINEGHVLQFKLSVGCGESQQQQQSCSSEDSGVTLQYSLDGGVTGWQLVRDSCLPGTSPDPDCIPYSYHPQSIFKADIYSHWTRITVPLPEKTWASTTQLRWVQETVGHGSKTIPWSLDDVYVGDPCPEHCHGHGDCLAAQCVCDEGFIGESCLPVPSASSPLPTSLVDGFEAGIEANWLEISGGGVGLGCNSLAPYGHGKHLYFSGCGTRHAITKDMDARRASKIMFVLRIGSHDNTPSCYVNLGDPQRALDKGVILQYTINNGIIWNTINVHDPLDFRKARRVAYSLPYEAKRYGIQLRWWQPDHDGTNTDHWAIDNVEIVL</sequence>
<evidence type="ECO:0000256" key="2">
    <source>
        <dbReference type="ARBA" id="ARBA00022473"/>
    </source>
</evidence>
<evidence type="ECO:0000256" key="12">
    <source>
        <dbReference type="ARBA" id="ARBA00023180"/>
    </source>
</evidence>
<dbReference type="PROSITE" id="PS01186">
    <property type="entry name" value="EGF_2"/>
    <property type="match status" value="1"/>
</dbReference>
<comment type="caution">
    <text evidence="19">The sequence shown here is derived from an EMBL/GenBank/DDBJ whole genome shotgun (WGS) entry which is preliminary data.</text>
</comment>
<keyword evidence="11" id="KW-0130">Cell adhesion</keyword>
<keyword evidence="7" id="KW-0378">Hydrolase</keyword>
<dbReference type="InterPro" id="IPR000742">
    <property type="entry name" value="EGF"/>
</dbReference>
<dbReference type="FunFam" id="2.60.120.260:FF:000003">
    <property type="entry name" value="Reelin"/>
    <property type="match status" value="1"/>
</dbReference>
<evidence type="ECO:0000256" key="8">
    <source>
        <dbReference type="ARBA" id="ARBA00022825"/>
    </source>
</evidence>
<dbReference type="GO" id="GO:0001764">
    <property type="term" value="P:neuron migration"/>
    <property type="evidence" value="ECO:0007669"/>
    <property type="project" value="InterPro"/>
</dbReference>
<dbReference type="Proteomes" id="UP001381693">
    <property type="component" value="Unassembled WGS sequence"/>
</dbReference>
<keyword evidence="6" id="KW-0479">Metal-binding</keyword>
<evidence type="ECO:0000256" key="6">
    <source>
        <dbReference type="ARBA" id="ARBA00022723"/>
    </source>
</evidence>
<comment type="similarity">
    <text evidence="13">Belongs to the reelin family.</text>
</comment>
<evidence type="ECO:0000256" key="7">
    <source>
        <dbReference type="ARBA" id="ARBA00022801"/>
    </source>
</evidence>
<dbReference type="PANTHER" id="PTHR11841:SF1">
    <property type="entry name" value="REELIN"/>
    <property type="match status" value="1"/>
</dbReference>
<gene>
    <name evidence="19" type="ORF">SK128_005959</name>
</gene>
<evidence type="ECO:0000256" key="14">
    <source>
        <dbReference type="ARBA" id="ARBA00023900"/>
    </source>
</evidence>
<dbReference type="GO" id="GO:0046872">
    <property type="term" value="F:metal ion binding"/>
    <property type="evidence" value="ECO:0007669"/>
    <property type="project" value="UniProtKB-KW"/>
</dbReference>
<accession>A0AAN8WKG4</accession>
<evidence type="ECO:0000259" key="17">
    <source>
        <dbReference type="PROSITE" id="PS00022"/>
    </source>
</evidence>
<dbReference type="GO" id="GO:0006508">
    <property type="term" value="P:proteolysis"/>
    <property type="evidence" value="ECO:0007669"/>
    <property type="project" value="UniProtKB-KW"/>
</dbReference>
<dbReference type="Gene3D" id="2.60.120.260">
    <property type="entry name" value="Galactose-binding domain-like"/>
    <property type="match status" value="3"/>
</dbReference>
<dbReference type="InterPro" id="IPR034968">
    <property type="entry name" value="Reelin"/>
</dbReference>
<keyword evidence="9" id="KW-0862">Zinc</keyword>
<feature type="domain" description="EGF-like" evidence="17 18">
    <location>
        <begin position="321"/>
        <end position="332"/>
    </location>
</feature>
<dbReference type="GO" id="GO:0007417">
    <property type="term" value="P:central nervous system development"/>
    <property type="evidence" value="ECO:0007669"/>
    <property type="project" value="InterPro"/>
</dbReference>
<proteinExistence type="inferred from homology"/>
<keyword evidence="2" id="KW-0217">Developmental protein</keyword>
<comment type="subcellular location">
    <subcellularLocation>
        <location evidence="1">Secreted</location>
        <location evidence="1">Extracellular space</location>
        <location evidence="1">Extracellular matrix</location>
    </subcellularLocation>
</comment>
<comment type="subunit">
    <text evidence="15">Oligomer of disulfide-linked homodimers.</text>
</comment>
<evidence type="ECO:0000256" key="5">
    <source>
        <dbReference type="ARBA" id="ARBA00022670"/>
    </source>
</evidence>
<evidence type="ECO:0000256" key="15">
    <source>
        <dbReference type="ARBA" id="ARBA00044961"/>
    </source>
</evidence>
<evidence type="ECO:0000259" key="18">
    <source>
        <dbReference type="PROSITE" id="PS01186"/>
    </source>
</evidence>
<name>A0AAN8WKG4_HALRR</name>
<evidence type="ECO:0000256" key="3">
    <source>
        <dbReference type="ARBA" id="ARBA00022525"/>
    </source>
</evidence>
<dbReference type="GO" id="GO:0008236">
    <property type="term" value="F:serine-type peptidase activity"/>
    <property type="evidence" value="ECO:0007669"/>
    <property type="project" value="UniProtKB-KW"/>
</dbReference>
<keyword evidence="20" id="KW-1185">Reference proteome</keyword>
<dbReference type="PANTHER" id="PTHR11841">
    <property type="entry name" value="REELIN"/>
    <property type="match status" value="1"/>
</dbReference>
<evidence type="ECO:0000256" key="11">
    <source>
        <dbReference type="ARBA" id="ARBA00022889"/>
    </source>
</evidence>
<keyword evidence="12" id="KW-0325">Glycoprotein</keyword>
<keyword evidence="10" id="KW-0106">Calcium</keyword>